<name>A0A255XVJ3_9PROT</name>
<dbReference type="SUPFAM" id="SSF55729">
    <property type="entry name" value="Acyl-CoA N-acyltransferases (Nat)"/>
    <property type="match status" value="1"/>
</dbReference>
<keyword evidence="1" id="KW-0808">Transferase</keyword>
<dbReference type="GO" id="GO:0016740">
    <property type="term" value="F:transferase activity"/>
    <property type="evidence" value="ECO:0007669"/>
    <property type="project" value="UniProtKB-KW"/>
</dbReference>
<proteinExistence type="predicted"/>
<dbReference type="Proteomes" id="UP000216361">
    <property type="component" value="Unassembled WGS sequence"/>
</dbReference>
<organism evidence="1 2">
    <name type="scientific">Elstera cyanobacteriorum</name>
    <dbReference type="NCBI Taxonomy" id="2022747"/>
    <lineage>
        <taxon>Bacteria</taxon>
        <taxon>Pseudomonadati</taxon>
        <taxon>Pseudomonadota</taxon>
        <taxon>Alphaproteobacteria</taxon>
        <taxon>Rhodospirillales</taxon>
        <taxon>Rhodospirillaceae</taxon>
        <taxon>Elstera</taxon>
    </lineage>
</organism>
<keyword evidence="2" id="KW-1185">Reference proteome</keyword>
<dbReference type="OrthoDB" id="9776898at2"/>
<accession>A0A255XVJ3</accession>
<dbReference type="Gene3D" id="3.40.630.30">
    <property type="match status" value="1"/>
</dbReference>
<evidence type="ECO:0000313" key="1">
    <source>
        <dbReference type="EMBL" id="OYQ20445.1"/>
    </source>
</evidence>
<gene>
    <name evidence="1" type="ORF">CHR90_04775</name>
</gene>
<sequence>MLFPTPPAPKPQPTVARLKLVEAIADIPALAWDACAGAANPFVSHAFLHAMEASGSVSSRTGWVPRHLVAEDTAGRIVGCVPLYLKGHSWGEYVFDHAWADAFQRAGGSYYPKLQAAVPFTPVPGPRLLVAPDAPGETRQRLAEGLAEVADRLGLSSVHVTFAEDADIDALVAAGFLVRHGYQFHWHNRGYGHFDDFLNDLASRKRKALRKEREAVAASGLTLRTLVGGQIEPRHWDAFYDFYLATVDKRWGSAYLTRPFFDQIAETLAEKVVLMVAEEAGGTPVAGALNLRGADTLYGRNWGAVVDVPFLHFELCYYRALDYAIAEGLPKVEAGAQGEHKLQRGYVPVRTRSAHWIGNPSFRRAVAGFLDKERPAVAEQMAELLPLSPFKRGNDGLDSSGG</sequence>
<dbReference type="PANTHER" id="PTHR47017">
    <property type="entry name" value="ACYL-COA"/>
    <property type="match status" value="1"/>
</dbReference>
<evidence type="ECO:0000313" key="2">
    <source>
        <dbReference type="Proteomes" id="UP000216361"/>
    </source>
</evidence>
<dbReference type="EMBL" id="NOXS01000028">
    <property type="protein sequence ID" value="OYQ20445.1"/>
    <property type="molecule type" value="Genomic_DNA"/>
</dbReference>
<protein>
    <submittedName>
        <fullName evidence="1">GNAT family N-acetyltransferase</fullName>
    </submittedName>
</protein>
<reference evidence="1 2" key="1">
    <citation type="submission" date="2017-07" db="EMBL/GenBank/DDBJ databases">
        <title>Elstera cyanobacteriorum sp. nov., a novel bacterium isolated from cyanobacterial aggregates in a eutrophic lake.</title>
        <authorList>
            <person name="Cai H."/>
        </authorList>
    </citation>
    <scope>NUCLEOTIDE SEQUENCE [LARGE SCALE GENOMIC DNA]</scope>
    <source>
        <strain evidence="1 2">TH019</strain>
    </source>
</reference>
<dbReference type="RefSeq" id="WP_094407907.1">
    <property type="nucleotide sequence ID" value="NZ_BMJZ01000008.1"/>
</dbReference>
<comment type="caution">
    <text evidence="1">The sequence shown here is derived from an EMBL/GenBank/DDBJ whole genome shotgun (WGS) entry which is preliminary data.</text>
</comment>
<dbReference type="AlphaFoldDB" id="A0A255XVJ3"/>
<dbReference type="InterPro" id="IPR016181">
    <property type="entry name" value="Acyl_CoA_acyltransferase"/>
</dbReference>
<dbReference type="InterPro" id="IPR007434">
    <property type="entry name" value="FemAB-like"/>
</dbReference>
<dbReference type="Pfam" id="PF04339">
    <property type="entry name" value="FemAB_like"/>
    <property type="match status" value="1"/>
</dbReference>
<dbReference type="PANTHER" id="PTHR47017:SF1">
    <property type="entry name" value="ACYL-COA"/>
    <property type="match status" value="1"/>
</dbReference>